<dbReference type="EMBL" id="CP095046">
    <property type="protein sequence ID" value="UOQ71901.1"/>
    <property type="molecule type" value="Genomic_DNA"/>
</dbReference>
<organism evidence="2 3">
    <name type="scientific">Hymenobacter cellulosilyticus</name>
    <dbReference type="NCBI Taxonomy" id="2932248"/>
    <lineage>
        <taxon>Bacteria</taxon>
        <taxon>Pseudomonadati</taxon>
        <taxon>Bacteroidota</taxon>
        <taxon>Cytophagia</taxon>
        <taxon>Cytophagales</taxon>
        <taxon>Hymenobacteraceae</taxon>
        <taxon>Hymenobacter</taxon>
    </lineage>
</organism>
<dbReference type="Proteomes" id="UP000831796">
    <property type="component" value="Chromosome"/>
</dbReference>
<sequence length="54" mass="5935">MPDTVWALVEDATVFGSSKAAVRNVAATTARRDAHVPRHRPAQPSYHANYPSLF</sequence>
<accession>A0A8T9Q664</accession>
<dbReference type="RefSeq" id="WP_244675300.1">
    <property type="nucleotide sequence ID" value="NZ_CP095046.1"/>
</dbReference>
<evidence type="ECO:0000313" key="3">
    <source>
        <dbReference type="Proteomes" id="UP000831796"/>
    </source>
</evidence>
<feature type="region of interest" description="Disordered" evidence="1">
    <location>
        <begin position="30"/>
        <end position="54"/>
    </location>
</feature>
<proteinExistence type="predicted"/>
<name>A0A8T9Q664_9BACT</name>
<keyword evidence="3" id="KW-1185">Reference proteome</keyword>
<reference evidence="2" key="1">
    <citation type="submission" date="2022-04" db="EMBL/GenBank/DDBJ databases">
        <title>Hymenobacter sp. isolated from the air.</title>
        <authorList>
            <person name="Won M."/>
            <person name="Lee C.-M."/>
            <person name="Woen H.-Y."/>
            <person name="Kwon S.-W."/>
        </authorList>
    </citation>
    <scope>NUCLEOTIDE SEQUENCE</scope>
    <source>
        <strain evidence="2">5116S-3</strain>
    </source>
</reference>
<protein>
    <submittedName>
        <fullName evidence="2">Uncharacterized protein</fullName>
    </submittedName>
</protein>
<dbReference type="AlphaFoldDB" id="A0A8T9Q664"/>
<dbReference type="KEGG" id="hcu:MUN79_25450"/>
<gene>
    <name evidence="2" type="ORF">MUN79_25450</name>
</gene>
<evidence type="ECO:0000256" key="1">
    <source>
        <dbReference type="SAM" id="MobiDB-lite"/>
    </source>
</evidence>
<evidence type="ECO:0000313" key="2">
    <source>
        <dbReference type="EMBL" id="UOQ71901.1"/>
    </source>
</evidence>